<evidence type="ECO:0000259" key="3">
    <source>
        <dbReference type="Pfam" id="PF25917"/>
    </source>
</evidence>
<protein>
    <submittedName>
        <fullName evidence="6">RND efflux system, membrane fusion protein</fullName>
    </submittedName>
</protein>
<dbReference type="InterPro" id="IPR006143">
    <property type="entry name" value="RND_pump_MFP"/>
</dbReference>
<organism evidence="6">
    <name type="scientific">hydrothermal vent metagenome</name>
    <dbReference type="NCBI Taxonomy" id="652676"/>
    <lineage>
        <taxon>unclassified sequences</taxon>
        <taxon>metagenomes</taxon>
        <taxon>ecological metagenomes</taxon>
    </lineage>
</organism>
<dbReference type="GO" id="GO:0046677">
    <property type="term" value="P:response to antibiotic"/>
    <property type="evidence" value="ECO:0007669"/>
    <property type="project" value="TreeGrafter"/>
</dbReference>
<dbReference type="GO" id="GO:0022857">
    <property type="term" value="F:transmembrane transporter activity"/>
    <property type="evidence" value="ECO:0007669"/>
    <property type="project" value="InterPro"/>
</dbReference>
<dbReference type="InterPro" id="IPR058627">
    <property type="entry name" value="MdtA-like_C"/>
</dbReference>
<dbReference type="AlphaFoldDB" id="A0A3B1BA50"/>
<dbReference type="Gene3D" id="1.10.287.470">
    <property type="entry name" value="Helix hairpin bin"/>
    <property type="match status" value="1"/>
</dbReference>
<dbReference type="Pfam" id="PF25876">
    <property type="entry name" value="HH_MFP_RND"/>
    <property type="match status" value="1"/>
</dbReference>
<feature type="domain" description="Multidrug resistance protein MdtA-like alpha-helical hairpin" evidence="2">
    <location>
        <begin position="113"/>
        <end position="180"/>
    </location>
</feature>
<dbReference type="EMBL" id="UOFY01000030">
    <property type="protein sequence ID" value="VAX08843.1"/>
    <property type="molecule type" value="Genomic_DNA"/>
</dbReference>
<evidence type="ECO:0000256" key="1">
    <source>
        <dbReference type="ARBA" id="ARBA00004196"/>
    </source>
</evidence>
<dbReference type="GO" id="GO:0030313">
    <property type="term" value="C:cell envelope"/>
    <property type="evidence" value="ECO:0007669"/>
    <property type="project" value="UniProtKB-SubCell"/>
</dbReference>
<dbReference type="InterPro" id="IPR058625">
    <property type="entry name" value="MdtA-like_BSH"/>
</dbReference>
<dbReference type="FunFam" id="2.40.420.20:FF:000001">
    <property type="entry name" value="Efflux RND transporter periplasmic adaptor subunit"/>
    <property type="match status" value="1"/>
</dbReference>
<dbReference type="Pfam" id="PF25967">
    <property type="entry name" value="RND-MFP_C"/>
    <property type="match status" value="1"/>
</dbReference>
<evidence type="ECO:0000259" key="5">
    <source>
        <dbReference type="Pfam" id="PF25967"/>
    </source>
</evidence>
<evidence type="ECO:0000259" key="4">
    <source>
        <dbReference type="Pfam" id="PF25944"/>
    </source>
</evidence>
<feature type="domain" description="Multidrug resistance protein MdtA-like C-terminal permuted SH3" evidence="5">
    <location>
        <begin position="311"/>
        <end position="368"/>
    </location>
</feature>
<accession>A0A3B1BA50</accession>
<dbReference type="SUPFAM" id="SSF111369">
    <property type="entry name" value="HlyD-like secretion proteins"/>
    <property type="match status" value="1"/>
</dbReference>
<dbReference type="PANTHER" id="PTHR30158:SF10">
    <property type="entry name" value="CATION EFFLUX PUMP"/>
    <property type="match status" value="1"/>
</dbReference>
<dbReference type="NCBIfam" id="TIGR01730">
    <property type="entry name" value="RND_mfp"/>
    <property type="match status" value="1"/>
</dbReference>
<dbReference type="Gene3D" id="2.40.30.170">
    <property type="match status" value="1"/>
</dbReference>
<dbReference type="Pfam" id="PF25917">
    <property type="entry name" value="BSH_RND"/>
    <property type="match status" value="1"/>
</dbReference>
<reference evidence="6" key="1">
    <citation type="submission" date="2018-06" db="EMBL/GenBank/DDBJ databases">
        <authorList>
            <person name="Zhirakovskaya E."/>
        </authorList>
    </citation>
    <scope>NUCLEOTIDE SEQUENCE</scope>
</reference>
<dbReference type="GO" id="GO:0005886">
    <property type="term" value="C:plasma membrane"/>
    <property type="evidence" value="ECO:0007669"/>
    <property type="project" value="TreeGrafter"/>
</dbReference>
<feature type="domain" description="Multidrug resistance protein MdtA-like barrel-sandwich hybrid" evidence="3">
    <location>
        <begin position="73"/>
        <end position="213"/>
    </location>
</feature>
<comment type="subcellular location">
    <subcellularLocation>
        <location evidence="1">Cell envelope</location>
    </subcellularLocation>
</comment>
<gene>
    <name evidence="6" type="ORF">MNBD_GAMMA25-701</name>
</gene>
<feature type="domain" description="Multidrug resistance protein MdtA-like beta-barrel" evidence="4">
    <location>
        <begin position="220"/>
        <end position="303"/>
    </location>
</feature>
<dbReference type="Gene3D" id="2.40.420.20">
    <property type="match status" value="1"/>
</dbReference>
<evidence type="ECO:0000259" key="2">
    <source>
        <dbReference type="Pfam" id="PF25876"/>
    </source>
</evidence>
<name>A0A3B1BA50_9ZZZZ</name>
<dbReference type="PANTHER" id="PTHR30158">
    <property type="entry name" value="ACRA/E-RELATED COMPONENT OF DRUG EFFLUX TRANSPORTER"/>
    <property type="match status" value="1"/>
</dbReference>
<dbReference type="InterPro" id="IPR058626">
    <property type="entry name" value="MdtA-like_b-barrel"/>
</dbReference>
<proteinExistence type="predicted"/>
<dbReference type="Gene3D" id="2.40.50.100">
    <property type="match status" value="1"/>
</dbReference>
<dbReference type="InterPro" id="IPR058624">
    <property type="entry name" value="MdtA-like_HH"/>
</dbReference>
<evidence type="ECO:0000313" key="6">
    <source>
        <dbReference type="EMBL" id="VAX08843.1"/>
    </source>
</evidence>
<dbReference type="Pfam" id="PF25944">
    <property type="entry name" value="Beta-barrel_RND"/>
    <property type="match status" value="1"/>
</dbReference>
<sequence>MTKKISILTFLAIALVLSIAGINKFIQNGSAVEASSSGKIKSAAMPVEIVIVQEQAIKLWTEFSGRLSAVDYVEIRPQATGLITEVRFEDGQYVNKGDILYVIDPRSLKSLLAQESADLIVAQTLYNLANKEYQRAKDLNKKKLISRQLYDERANTRLVAGSAVKRAQAKVSEAEINLSHAYIKSPVSGYVSRAELTVGNLVSAGPNAPLLTTIVSSANIYADFEIDEQTFVHYIDRVSSTQKLAREILVELRLQSGDSVYLGKIHAFDNRIDSTSGTIRARAIFENPEGKLLPGMYAHLKLESMSKVKTILINERAISTDQNRKFVYVVNDENKTTYREVHLGRSIGGDRIIRSGLANGDKVVVRGTMRIRPDMLVEPKIATAAKSTAGKS</sequence>